<name>A0ABY5DKS9_9GAMM</name>
<dbReference type="PROSITE" id="PS51257">
    <property type="entry name" value="PROKAR_LIPOPROTEIN"/>
    <property type="match status" value="1"/>
</dbReference>
<dbReference type="Proteomes" id="UP001055955">
    <property type="component" value="Chromosome"/>
</dbReference>
<dbReference type="RefSeq" id="WP_258568195.1">
    <property type="nucleotide sequence ID" value="NZ_CP092900.1"/>
</dbReference>
<proteinExistence type="predicted"/>
<gene>
    <name evidence="1" type="ORF">MMH89_04165</name>
</gene>
<dbReference type="InterPro" id="IPR031618">
    <property type="entry name" value="T4SS_TraI"/>
</dbReference>
<keyword evidence="2" id="KW-1185">Reference proteome</keyword>
<accession>A0ABY5DKS9</accession>
<protein>
    <submittedName>
        <fullName evidence="1">Type IV secretion system DotC family protein</fullName>
    </submittedName>
</protein>
<dbReference type="Pfam" id="PF16932">
    <property type="entry name" value="T4SS_TraI"/>
    <property type="match status" value="1"/>
</dbReference>
<dbReference type="EMBL" id="CP092900">
    <property type="protein sequence ID" value="UTC24412.1"/>
    <property type="molecule type" value="Genomic_DNA"/>
</dbReference>
<sequence length="251" mass="28587">MRNQFVKSIRYLAAICLPLAITGCQMHGEDSESGRKKAIYEVGLTYGAQSGLHWKMANISSYLDQEAQKLDQIYNFNFLLMKHNVLPPVVANYGKTYTIESDDTVRLSDYEIKMVKPARFVSVAPSWRNYIYLSYPKPEAPPERLLPQDPDESEIWVEATRKGWEQGVSQAASIFQTGLSRLNQDFQGMVLYKQMYLQNMISAPYTETTNLGVTGDSSGLRLNDKIIKITRPSLLNPQTNQWYPIILQKSS</sequence>
<evidence type="ECO:0000313" key="1">
    <source>
        <dbReference type="EMBL" id="UTC24412.1"/>
    </source>
</evidence>
<evidence type="ECO:0000313" key="2">
    <source>
        <dbReference type="Proteomes" id="UP001055955"/>
    </source>
</evidence>
<reference evidence="1 2" key="1">
    <citation type="journal article" date="2022" name="Nat. Microbiol.">
        <title>The microbiome of a bacterivorous marine choanoflagellate contains a resource-demanding obligate bacterial associate.</title>
        <authorList>
            <person name="Needham D.M."/>
            <person name="Poirier C."/>
            <person name="Bachy C."/>
            <person name="George E.E."/>
            <person name="Wilken S."/>
            <person name="Yung C.C.M."/>
            <person name="Limardo A.J."/>
            <person name="Morando M."/>
            <person name="Sudek L."/>
            <person name="Malmstrom R.R."/>
            <person name="Keeling P.J."/>
            <person name="Santoro A.E."/>
            <person name="Worden A.Z."/>
        </authorList>
    </citation>
    <scope>NUCLEOTIDE SEQUENCE [LARGE SCALE GENOMIC DNA]</scope>
    <source>
        <strain evidence="1 2">Comchoano-1</strain>
    </source>
</reference>
<organism evidence="1 2">
    <name type="scientific">Candidatus Comchoanobacter bicostacola</name>
    <dbReference type="NCBI Taxonomy" id="2919598"/>
    <lineage>
        <taxon>Bacteria</taxon>
        <taxon>Pseudomonadati</taxon>
        <taxon>Pseudomonadota</taxon>
        <taxon>Gammaproteobacteria</taxon>
        <taxon>Candidatus Comchoanobacterales</taxon>
        <taxon>Candidatus Comchoanobacteraceae</taxon>
        <taxon>Candidatus Comchoanobacter</taxon>
    </lineage>
</organism>